<dbReference type="OrthoDB" id="725917at2"/>
<sequence length="506" mass="54841">MNTKTIIKSCVVLLVTALTTVSCSDYLDVNDNPNSPASSTPFQTLPVAQRDLTALNAREMTYLGNFISYNWATPSNWSANQDFSRYTINSSFYSNIFETSYATIFKNLTYVQNYTDKTGVVDYSAYKAIASVLKGFQYQYLVDLYGDVPYTEANLRSGNITPKYDDAQTIYKAVIADLTSAAELALDLPDNAESPGKQDIINKGDMTKWAKFANSVKLRMLVRLSNTNQDAYIKAQIALIDANGAGYITADVATQPGYSDNADKQNPFYGYFRKPSTNAEQDRGDYTVATDYVVNYLSGTNDPRLNRLYAGAKTGGAFKGAPQTTTLPGVGFTSNDLAKIGPGLIVPTTGMTAAQTIMSMPEILLLQAEAIARGYIAGGDAAAKTKYEQAITASFTRLGVPTAATAAVTYYSQALPNVAWPTTGNLSAKVQAIITQKWVALNGTSSIELWIEKTRTGFPAGLPQPAEGGGIRPVRLLYPGSENSRNSLNVPKQTAQTAFTSNPFWK</sequence>
<gene>
    <name evidence="2" type="ORF">BC961_2108</name>
</gene>
<dbReference type="InterPro" id="IPR041662">
    <property type="entry name" value="SusD-like_2"/>
</dbReference>
<protein>
    <submittedName>
        <fullName evidence="2">SusD-like starch-binding protein associating with outer membrane</fullName>
    </submittedName>
</protein>
<dbReference type="Pfam" id="PF12771">
    <property type="entry name" value="SusD-like_2"/>
    <property type="match status" value="1"/>
</dbReference>
<keyword evidence="3" id="KW-1185">Reference proteome</keyword>
<reference evidence="2 3" key="1">
    <citation type="submission" date="2018-10" db="EMBL/GenBank/DDBJ databases">
        <title>Genomic Encyclopedia of Archaeal and Bacterial Type Strains, Phase II (KMG-II): from individual species to whole genera.</title>
        <authorList>
            <person name="Goeker M."/>
        </authorList>
    </citation>
    <scope>NUCLEOTIDE SEQUENCE [LARGE SCALE GENOMIC DNA]</scope>
    <source>
        <strain evidence="2 3">DSM 19727</strain>
    </source>
</reference>
<dbReference type="AlphaFoldDB" id="A0A3L9ZU03"/>
<proteinExistence type="predicted"/>
<dbReference type="SUPFAM" id="SSF48452">
    <property type="entry name" value="TPR-like"/>
    <property type="match status" value="1"/>
</dbReference>
<dbReference type="InterPro" id="IPR011990">
    <property type="entry name" value="TPR-like_helical_dom_sf"/>
</dbReference>
<dbReference type="RefSeq" id="WP_121925762.1">
    <property type="nucleotide sequence ID" value="NZ_CBCSGA010000014.1"/>
</dbReference>
<dbReference type="PROSITE" id="PS51257">
    <property type="entry name" value="PROKAR_LIPOPROTEIN"/>
    <property type="match status" value="1"/>
</dbReference>
<evidence type="ECO:0000313" key="2">
    <source>
        <dbReference type="EMBL" id="RMA74779.1"/>
    </source>
</evidence>
<organism evidence="2 3">
    <name type="scientific">Flavobacterium weaverense</name>
    <dbReference type="NCBI Taxonomy" id="271156"/>
    <lineage>
        <taxon>Bacteria</taxon>
        <taxon>Pseudomonadati</taxon>
        <taxon>Bacteroidota</taxon>
        <taxon>Flavobacteriia</taxon>
        <taxon>Flavobacteriales</taxon>
        <taxon>Flavobacteriaceae</taxon>
        <taxon>Flavobacterium</taxon>
    </lineage>
</organism>
<name>A0A3L9ZU03_9FLAO</name>
<feature type="chain" id="PRO_5018010006" evidence="1">
    <location>
        <begin position="25"/>
        <end position="506"/>
    </location>
</feature>
<dbReference type="Proteomes" id="UP000280368">
    <property type="component" value="Unassembled WGS sequence"/>
</dbReference>
<accession>A0A3L9ZU03</accession>
<dbReference type="EMBL" id="REFH01000010">
    <property type="protein sequence ID" value="RMA74779.1"/>
    <property type="molecule type" value="Genomic_DNA"/>
</dbReference>
<dbReference type="Gene3D" id="1.25.40.390">
    <property type="match status" value="1"/>
</dbReference>
<evidence type="ECO:0000256" key="1">
    <source>
        <dbReference type="SAM" id="SignalP"/>
    </source>
</evidence>
<comment type="caution">
    <text evidence="2">The sequence shown here is derived from an EMBL/GenBank/DDBJ whole genome shotgun (WGS) entry which is preliminary data.</text>
</comment>
<evidence type="ECO:0000313" key="3">
    <source>
        <dbReference type="Proteomes" id="UP000280368"/>
    </source>
</evidence>
<feature type="signal peptide" evidence="1">
    <location>
        <begin position="1"/>
        <end position="24"/>
    </location>
</feature>
<keyword evidence="1" id="KW-0732">Signal</keyword>